<dbReference type="AlphaFoldDB" id="A0A6M1L1J3"/>
<evidence type="ECO:0000313" key="2">
    <source>
        <dbReference type="EMBL" id="NGM14202.1"/>
    </source>
</evidence>
<comment type="caution">
    <text evidence="2">The sequence shown here is derived from an EMBL/GenBank/DDBJ whole genome shotgun (WGS) entry which is preliminary data.</text>
</comment>
<sequence length="304" mass="34043">MMFGAAASEGYWSGINRAADLLGIISAAVAIATLLRVQRIARARKSERELLSKALRLQDLNSALAADAETLDGTATPRQQEIVKADLLRLSAELDAATRILVPEVSADEGIPGAQLLRDGYWTDAFADDAIRRVSRRLYIVTWRNSRALAVGFLEAAFRQLQRHASLEVHVLAVACDAEEQTYQSMSKMLTLGNSVVMRREQQHYRDVMVEVVQERLRDGSLKPDVACRFKYYETRIGPVLHCIIADDEAFWGINFFMDPGAGATELLNRAYLRSSTRTEFGRKVLEQVEILRNIPSTTQLAEW</sequence>
<evidence type="ECO:0000256" key="1">
    <source>
        <dbReference type="SAM" id="Phobius"/>
    </source>
</evidence>
<feature type="transmembrane region" description="Helical" evidence="1">
    <location>
        <begin position="18"/>
        <end position="37"/>
    </location>
</feature>
<keyword evidence="3" id="KW-1185">Reference proteome</keyword>
<keyword evidence="1" id="KW-1133">Transmembrane helix</keyword>
<keyword evidence="1" id="KW-0812">Transmembrane</keyword>
<organism evidence="2 3">
    <name type="scientific">Verrucosispora sioxanthis</name>
    <dbReference type="NCBI Taxonomy" id="2499994"/>
    <lineage>
        <taxon>Bacteria</taxon>
        <taxon>Bacillati</taxon>
        <taxon>Actinomycetota</taxon>
        <taxon>Actinomycetes</taxon>
        <taxon>Micromonosporales</taxon>
        <taxon>Micromonosporaceae</taxon>
        <taxon>Micromonospora</taxon>
    </lineage>
</organism>
<accession>A0A6M1L1J3</accession>
<dbReference type="RefSeq" id="WP_164448097.1">
    <property type="nucleotide sequence ID" value="NZ_SAIY01000005.1"/>
</dbReference>
<keyword evidence="1" id="KW-0472">Membrane</keyword>
<dbReference type="EMBL" id="SAIY01000005">
    <property type="protein sequence ID" value="NGM14202.1"/>
    <property type="molecule type" value="Genomic_DNA"/>
</dbReference>
<proteinExistence type="predicted"/>
<name>A0A6M1L1J3_9ACTN</name>
<reference evidence="2 3" key="1">
    <citation type="submission" date="2020-02" db="EMBL/GenBank/DDBJ databases">
        <title>Draft Genome Sequence of Verrucosispora sp. Strain CWR15, Isolated from Gulf of Mexico Sponge.</title>
        <authorList>
            <person name="Kennedy S.J."/>
            <person name="Cella E."/>
            <person name="Azarian T."/>
            <person name="Baker B.J."/>
            <person name="Shaw L.N."/>
        </authorList>
    </citation>
    <scope>NUCLEOTIDE SEQUENCE [LARGE SCALE GENOMIC DNA]</scope>
    <source>
        <strain evidence="2 3">CWR15</strain>
    </source>
</reference>
<dbReference type="Proteomes" id="UP000478148">
    <property type="component" value="Unassembled WGS sequence"/>
</dbReference>
<gene>
    <name evidence="2" type="ORF">ENC19_16750</name>
</gene>
<evidence type="ECO:0000313" key="3">
    <source>
        <dbReference type="Proteomes" id="UP000478148"/>
    </source>
</evidence>
<protein>
    <submittedName>
        <fullName evidence="2">Uncharacterized protein</fullName>
    </submittedName>
</protein>